<dbReference type="InterPro" id="IPR000595">
    <property type="entry name" value="cNMP-bd_dom"/>
</dbReference>
<dbReference type="InterPro" id="IPR012318">
    <property type="entry name" value="HTH_CRP"/>
</dbReference>
<evidence type="ECO:0000256" key="2">
    <source>
        <dbReference type="ARBA" id="ARBA00023125"/>
    </source>
</evidence>
<dbReference type="Proteomes" id="UP000640509">
    <property type="component" value="Unassembled WGS sequence"/>
</dbReference>
<evidence type="ECO:0000256" key="3">
    <source>
        <dbReference type="ARBA" id="ARBA00023163"/>
    </source>
</evidence>
<dbReference type="InterPro" id="IPR050397">
    <property type="entry name" value="Env_Response_Regulators"/>
</dbReference>
<dbReference type="SUPFAM" id="SSF51206">
    <property type="entry name" value="cAMP-binding domain-like"/>
    <property type="match status" value="1"/>
</dbReference>
<dbReference type="InterPro" id="IPR014710">
    <property type="entry name" value="RmlC-like_jellyroll"/>
</dbReference>
<evidence type="ECO:0000313" key="6">
    <source>
        <dbReference type="Proteomes" id="UP000640509"/>
    </source>
</evidence>
<feature type="domain" description="HTH crp-type" evidence="4">
    <location>
        <begin position="103"/>
        <end position="181"/>
    </location>
</feature>
<protein>
    <submittedName>
        <fullName evidence="5">Transcriptional activator protein FnrL</fullName>
    </submittedName>
</protein>
<dbReference type="SMART" id="SM00419">
    <property type="entry name" value="HTH_CRP"/>
    <property type="match status" value="1"/>
</dbReference>
<dbReference type="Gene3D" id="2.60.120.10">
    <property type="entry name" value="Jelly Rolls"/>
    <property type="match status" value="1"/>
</dbReference>
<dbReference type="PANTHER" id="PTHR24567">
    <property type="entry name" value="CRP FAMILY TRANSCRIPTIONAL REGULATORY PROTEIN"/>
    <property type="match status" value="1"/>
</dbReference>
<dbReference type="InterPro" id="IPR036390">
    <property type="entry name" value="WH_DNA-bd_sf"/>
</dbReference>
<evidence type="ECO:0000313" key="5">
    <source>
        <dbReference type="EMBL" id="GGF75189.1"/>
    </source>
</evidence>
<dbReference type="PANTHER" id="PTHR24567:SF75">
    <property type="entry name" value="FUMARATE AND NITRATE REDUCTION REGULATORY PROTEIN"/>
    <property type="match status" value="1"/>
</dbReference>
<evidence type="ECO:0000256" key="1">
    <source>
        <dbReference type="ARBA" id="ARBA00023015"/>
    </source>
</evidence>
<keyword evidence="3" id="KW-0804">Transcription</keyword>
<keyword evidence="2" id="KW-0238">DNA-binding</keyword>
<dbReference type="InterPro" id="IPR018490">
    <property type="entry name" value="cNMP-bd_dom_sf"/>
</dbReference>
<dbReference type="CDD" id="cd00038">
    <property type="entry name" value="CAP_ED"/>
    <property type="match status" value="1"/>
</dbReference>
<dbReference type="CDD" id="cd00092">
    <property type="entry name" value="HTH_CRP"/>
    <property type="match status" value="1"/>
</dbReference>
<dbReference type="Pfam" id="PF13545">
    <property type="entry name" value="HTH_Crp_2"/>
    <property type="match status" value="1"/>
</dbReference>
<comment type="caution">
    <text evidence="5">The sequence shown here is derived from an EMBL/GenBank/DDBJ whole genome shotgun (WGS) entry which is preliminary data.</text>
</comment>
<evidence type="ECO:0000259" key="4">
    <source>
        <dbReference type="PROSITE" id="PS51063"/>
    </source>
</evidence>
<gene>
    <name evidence="5" type="primary">fnrL</name>
    <name evidence="5" type="ORF">GCM10011402_29850</name>
</gene>
<sequence length="197" mass="21761">MDGEVPDFVGTVLTGTVSLTKIMPDGRIQMVAMLRPGNFLGHPYRAKSSYNAVASTSVVMCGFRRKPFERLLRKIPELGQGLLEQSSNELDAARDWMLLLGRKTAREKVASFLIIFAREKVTQDPSLMKKQIYLDLPYTRAEIGDFLGLSLETVSRQFSAFKDDSVVDPDGKRGVTVVDYPALLAETGNDADGGWLA</sequence>
<keyword evidence="6" id="KW-1185">Reference proteome</keyword>
<reference evidence="6" key="1">
    <citation type="journal article" date="2019" name="Int. J. Syst. Evol. Microbiol.">
        <title>The Global Catalogue of Microorganisms (GCM) 10K type strain sequencing project: providing services to taxonomists for standard genome sequencing and annotation.</title>
        <authorList>
            <consortium name="The Broad Institute Genomics Platform"/>
            <consortium name="The Broad Institute Genome Sequencing Center for Infectious Disease"/>
            <person name="Wu L."/>
            <person name="Ma J."/>
        </authorList>
    </citation>
    <scope>NUCLEOTIDE SEQUENCE [LARGE SCALE GENOMIC DNA]</scope>
    <source>
        <strain evidence="6">CGMCC 1.15419</strain>
    </source>
</reference>
<organism evidence="5 6">
    <name type="scientific">Paracoccus acridae</name>
    <dbReference type="NCBI Taxonomy" id="1795310"/>
    <lineage>
        <taxon>Bacteria</taxon>
        <taxon>Pseudomonadati</taxon>
        <taxon>Pseudomonadota</taxon>
        <taxon>Alphaproteobacteria</taxon>
        <taxon>Rhodobacterales</taxon>
        <taxon>Paracoccaceae</taxon>
        <taxon>Paracoccus</taxon>
    </lineage>
</organism>
<dbReference type="EMBL" id="BMIV01000012">
    <property type="protein sequence ID" value="GGF75189.1"/>
    <property type="molecule type" value="Genomic_DNA"/>
</dbReference>
<proteinExistence type="predicted"/>
<dbReference type="Gene3D" id="1.10.10.10">
    <property type="entry name" value="Winged helix-like DNA-binding domain superfamily/Winged helix DNA-binding domain"/>
    <property type="match status" value="1"/>
</dbReference>
<dbReference type="SUPFAM" id="SSF46785">
    <property type="entry name" value="Winged helix' DNA-binding domain"/>
    <property type="match status" value="1"/>
</dbReference>
<accession>A0ABQ1VKB1</accession>
<dbReference type="InterPro" id="IPR036388">
    <property type="entry name" value="WH-like_DNA-bd_sf"/>
</dbReference>
<name>A0ABQ1VKB1_9RHOB</name>
<dbReference type="PROSITE" id="PS51063">
    <property type="entry name" value="HTH_CRP_2"/>
    <property type="match status" value="1"/>
</dbReference>
<dbReference type="Pfam" id="PF00027">
    <property type="entry name" value="cNMP_binding"/>
    <property type="match status" value="1"/>
</dbReference>
<dbReference type="PRINTS" id="PR00034">
    <property type="entry name" value="HTHCRP"/>
</dbReference>
<keyword evidence="1" id="KW-0805">Transcription regulation</keyword>